<gene>
    <name evidence="2" type="ORF">CDEST_02257</name>
</gene>
<accession>A0AAX4I2P4</accession>
<dbReference type="RefSeq" id="XP_062774467.1">
    <property type="nucleotide sequence ID" value="XM_062918416.1"/>
</dbReference>
<evidence type="ECO:0000256" key="1">
    <source>
        <dbReference type="SAM" id="MobiDB-lite"/>
    </source>
</evidence>
<proteinExistence type="predicted"/>
<reference evidence="3" key="1">
    <citation type="journal article" date="2023" name="bioRxiv">
        <title>Complete genome of the Medicago anthracnose fungus, Colletotrichum destructivum, reveals a mini-chromosome-like region within a core chromosome.</title>
        <authorList>
            <person name="Lapalu N."/>
            <person name="Simon A."/>
            <person name="Lu A."/>
            <person name="Plaumann P.-L."/>
            <person name="Amselem J."/>
            <person name="Pigne S."/>
            <person name="Auger A."/>
            <person name="Koch C."/>
            <person name="Dallery J.-F."/>
            <person name="O'Connell R.J."/>
        </authorList>
    </citation>
    <scope>NUCLEOTIDE SEQUENCE [LARGE SCALE GENOMIC DNA]</scope>
    <source>
        <strain evidence="3">CBS 520.97</strain>
    </source>
</reference>
<name>A0AAX4I2P4_9PEZI</name>
<evidence type="ECO:0000313" key="3">
    <source>
        <dbReference type="Proteomes" id="UP001322277"/>
    </source>
</evidence>
<dbReference type="EMBL" id="CP137306">
    <property type="protein sequence ID" value="WQF77243.1"/>
    <property type="molecule type" value="Genomic_DNA"/>
</dbReference>
<dbReference type="Proteomes" id="UP001322277">
    <property type="component" value="Chromosome 2"/>
</dbReference>
<feature type="region of interest" description="Disordered" evidence="1">
    <location>
        <begin position="1"/>
        <end position="36"/>
    </location>
</feature>
<organism evidence="2 3">
    <name type="scientific">Colletotrichum destructivum</name>
    <dbReference type="NCBI Taxonomy" id="34406"/>
    <lineage>
        <taxon>Eukaryota</taxon>
        <taxon>Fungi</taxon>
        <taxon>Dikarya</taxon>
        <taxon>Ascomycota</taxon>
        <taxon>Pezizomycotina</taxon>
        <taxon>Sordariomycetes</taxon>
        <taxon>Hypocreomycetidae</taxon>
        <taxon>Glomerellales</taxon>
        <taxon>Glomerellaceae</taxon>
        <taxon>Colletotrichum</taxon>
        <taxon>Colletotrichum destructivum species complex</taxon>
    </lineage>
</organism>
<protein>
    <submittedName>
        <fullName evidence="2">Uncharacterized protein</fullName>
    </submittedName>
</protein>
<evidence type="ECO:0000313" key="2">
    <source>
        <dbReference type="EMBL" id="WQF77243.1"/>
    </source>
</evidence>
<dbReference type="AlphaFoldDB" id="A0AAX4I2P4"/>
<dbReference type="GeneID" id="87938760"/>
<keyword evidence="3" id="KW-1185">Reference proteome</keyword>
<dbReference type="KEGG" id="cdet:87938760"/>
<sequence>MANALNPTKNGELITSEGSAEHFPDSQTVWNAHSPGPRYEGQYLRNMIKSWRIDGDEFYNCYCEAGAGDSTCFGCLDLQVNSDG</sequence>